<organism evidence="2">
    <name type="scientific">Solanum chacoense</name>
    <name type="common">Chaco potato</name>
    <dbReference type="NCBI Taxonomy" id="4108"/>
    <lineage>
        <taxon>Eukaryota</taxon>
        <taxon>Viridiplantae</taxon>
        <taxon>Streptophyta</taxon>
        <taxon>Embryophyta</taxon>
        <taxon>Tracheophyta</taxon>
        <taxon>Spermatophyta</taxon>
        <taxon>Magnoliopsida</taxon>
        <taxon>eudicotyledons</taxon>
        <taxon>Gunneridae</taxon>
        <taxon>Pentapetalae</taxon>
        <taxon>asterids</taxon>
        <taxon>lamiids</taxon>
        <taxon>Solanales</taxon>
        <taxon>Solanaceae</taxon>
        <taxon>Solanoideae</taxon>
        <taxon>Solaneae</taxon>
        <taxon>Solanum</taxon>
    </lineage>
</organism>
<feature type="transmembrane region" description="Helical" evidence="1">
    <location>
        <begin position="41"/>
        <end position="60"/>
    </location>
</feature>
<protein>
    <submittedName>
        <fullName evidence="2">Putative ovule protein</fullName>
    </submittedName>
</protein>
<accession>A0A0V0IM93</accession>
<name>A0A0V0IM93_SOLCH</name>
<sequence>MNCSRAINLKTISKLKIINQIVVIIATEFHIYLSSLKTKNYCFISILLLLLSTSTNHFQFTFQ</sequence>
<keyword evidence="1" id="KW-0472">Membrane</keyword>
<dbReference type="EMBL" id="GEDG01005395">
    <property type="protein sequence ID" value="JAP33062.1"/>
    <property type="molecule type" value="Transcribed_RNA"/>
</dbReference>
<reference evidence="2" key="1">
    <citation type="submission" date="2015-12" db="EMBL/GenBank/DDBJ databases">
        <title>Gene expression during late stages of embryo sac development: a critical building block for successful pollen-pistil interactions.</title>
        <authorList>
            <person name="Liu Y."/>
            <person name="Joly V."/>
            <person name="Sabar M."/>
            <person name="Matton D.P."/>
        </authorList>
    </citation>
    <scope>NUCLEOTIDE SEQUENCE</scope>
</reference>
<evidence type="ECO:0000313" key="2">
    <source>
        <dbReference type="EMBL" id="JAP33062.1"/>
    </source>
</evidence>
<evidence type="ECO:0000256" key="1">
    <source>
        <dbReference type="SAM" id="Phobius"/>
    </source>
</evidence>
<proteinExistence type="predicted"/>
<keyword evidence="1" id="KW-1133">Transmembrane helix</keyword>
<keyword evidence="1" id="KW-0812">Transmembrane</keyword>
<dbReference type="AlphaFoldDB" id="A0A0V0IM93"/>